<feature type="transmembrane region" description="Helical" evidence="5">
    <location>
        <begin position="138"/>
        <end position="159"/>
    </location>
</feature>
<dbReference type="SUPFAM" id="SSF103473">
    <property type="entry name" value="MFS general substrate transporter"/>
    <property type="match status" value="1"/>
</dbReference>
<evidence type="ECO:0000256" key="5">
    <source>
        <dbReference type="SAM" id="Phobius"/>
    </source>
</evidence>
<dbReference type="PANTHER" id="PTHR23502:SF34">
    <property type="entry name" value="PROTEIN HOL1"/>
    <property type="match status" value="1"/>
</dbReference>
<evidence type="ECO:0000313" key="6">
    <source>
        <dbReference type="EMBL" id="KAF9443415.1"/>
    </source>
</evidence>
<feature type="transmembrane region" description="Helical" evidence="5">
    <location>
        <begin position="166"/>
        <end position="184"/>
    </location>
</feature>
<reference evidence="6" key="1">
    <citation type="submission" date="2020-11" db="EMBL/GenBank/DDBJ databases">
        <authorList>
            <consortium name="DOE Joint Genome Institute"/>
            <person name="Ahrendt S."/>
            <person name="Riley R."/>
            <person name="Andreopoulos W."/>
            <person name="Labutti K."/>
            <person name="Pangilinan J."/>
            <person name="Ruiz-Duenas F.J."/>
            <person name="Barrasa J.M."/>
            <person name="Sanchez-Garcia M."/>
            <person name="Camarero S."/>
            <person name="Miyauchi S."/>
            <person name="Serrano A."/>
            <person name="Linde D."/>
            <person name="Babiker R."/>
            <person name="Drula E."/>
            <person name="Ayuso-Fernandez I."/>
            <person name="Pacheco R."/>
            <person name="Padilla G."/>
            <person name="Ferreira P."/>
            <person name="Barriuso J."/>
            <person name="Kellner H."/>
            <person name="Castanera R."/>
            <person name="Alfaro M."/>
            <person name="Ramirez L."/>
            <person name="Pisabarro A.G."/>
            <person name="Kuo A."/>
            <person name="Tritt A."/>
            <person name="Lipzen A."/>
            <person name="He G."/>
            <person name="Yan M."/>
            <person name="Ng V."/>
            <person name="Cullen D."/>
            <person name="Martin F."/>
            <person name="Rosso M.-N."/>
            <person name="Henrissat B."/>
            <person name="Hibbett D."/>
            <person name="Martinez A.T."/>
            <person name="Grigoriev I.V."/>
        </authorList>
    </citation>
    <scope>NUCLEOTIDE SEQUENCE</scope>
    <source>
        <strain evidence="6">MF-IS2</strain>
    </source>
</reference>
<protein>
    <submittedName>
        <fullName evidence="6">MFS general substrate transporter</fullName>
    </submittedName>
</protein>
<feature type="transmembrane region" description="Helical" evidence="5">
    <location>
        <begin position="112"/>
        <end position="132"/>
    </location>
</feature>
<accession>A0A9P5X3K6</accession>
<dbReference type="Gene3D" id="1.20.1250.20">
    <property type="entry name" value="MFS general substrate transporter like domains"/>
    <property type="match status" value="1"/>
</dbReference>
<dbReference type="Proteomes" id="UP000807342">
    <property type="component" value="Unassembled WGS sequence"/>
</dbReference>
<proteinExistence type="predicted"/>
<feature type="transmembrane region" description="Helical" evidence="5">
    <location>
        <begin position="442"/>
        <end position="460"/>
    </location>
</feature>
<dbReference type="InterPro" id="IPR036259">
    <property type="entry name" value="MFS_trans_sf"/>
</dbReference>
<dbReference type="Pfam" id="PF07690">
    <property type="entry name" value="MFS_1"/>
    <property type="match status" value="1"/>
</dbReference>
<name>A0A9P5X3K6_9AGAR</name>
<keyword evidence="4 5" id="KW-0472">Membrane</keyword>
<comment type="subcellular location">
    <subcellularLocation>
        <location evidence="1">Membrane</location>
        <topology evidence="1">Multi-pass membrane protein</topology>
    </subcellularLocation>
</comment>
<evidence type="ECO:0000256" key="1">
    <source>
        <dbReference type="ARBA" id="ARBA00004141"/>
    </source>
</evidence>
<dbReference type="EMBL" id="MU151477">
    <property type="protein sequence ID" value="KAF9443415.1"/>
    <property type="molecule type" value="Genomic_DNA"/>
</dbReference>
<evidence type="ECO:0000256" key="2">
    <source>
        <dbReference type="ARBA" id="ARBA00022692"/>
    </source>
</evidence>
<feature type="transmembrane region" description="Helical" evidence="5">
    <location>
        <begin position="406"/>
        <end position="430"/>
    </location>
</feature>
<dbReference type="OrthoDB" id="5215911at2759"/>
<dbReference type="GO" id="GO:0022857">
    <property type="term" value="F:transmembrane transporter activity"/>
    <property type="evidence" value="ECO:0007669"/>
    <property type="project" value="InterPro"/>
</dbReference>
<dbReference type="GO" id="GO:0005886">
    <property type="term" value="C:plasma membrane"/>
    <property type="evidence" value="ECO:0007669"/>
    <property type="project" value="TreeGrafter"/>
</dbReference>
<organism evidence="6 7">
    <name type="scientific">Macrolepiota fuliginosa MF-IS2</name>
    <dbReference type="NCBI Taxonomy" id="1400762"/>
    <lineage>
        <taxon>Eukaryota</taxon>
        <taxon>Fungi</taxon>
        <taxon>Dikarya</taxon>
        <taxon>Basidiomycota</taxon>
        <taxon>Agaricomycotina</taxon>
        <taxon>Agaricomycetes</taxon>
        <taxon>Agaricomycetidae</taxon>
        <taxon>Agaricales</taxon>
        <taxon>Agaricineae</taxon>
        <taxon>Agaricaceae</taxon>
        <taxon>Macrolepiota</taxon>
    </lineage>
</organism>
<evidence type="ECO:0000256" key="3">
    <source>
        <dbReference type="ARBA" id="ARBA00022989"/>
    </source>
</evidence>
<feature type="transmembrane region" description="Helical" evidence="5">
    <location>
        <begin position="85"/>
        <end position="105"/>
    </location>
</feature>
<dbReference type="AlphaFoldDB" id="A0A9P5X3K6"/>
<keyword evidence="2 5" id="KW-0812">Transmembrane</keyword>
<evidence type="ECO:0000256" key="4">
    <source>
        <dbReference type="ARBA" id="ARBA00023136"/>
    </source>
</evidence>
<dbReference type="PANTHER" id="PTHR23502">
    <property type="entry name" value="MAJOR FACILITATOR SUPERFAMILY"/>
    <property type="match status" value="1"/>
</dbReference>
<feature type="transmembrane region" description="Helical" evidence="5">
    <location>
        <begin position="196"/>
        <end position="216"/>
    </location>
</feature>
<gene>
    <name evidence="6" type="ORF">P691DRAFT_737919</name>
</gene>
<feature type="transmembrane region" description="Helical" evidence="5">
    <location>
        <begin position="46"/>
        <end position="65"/>
    </location>
</feature>
<comment type="caution">
    <text evidence="6">The sequence shown here is derived from an EMBL/GenBank/DDBJ whole genome shotgun (WGS) entry which is preliminary data.</text>
</comment>
<keyword evidence="3 5" id="KW-1133">Transmembrane helix</keyword>
<keyword evidence="7" id="KW-1185">Reference proteome</keyword>
<dbReference type="InterPro" id="IPR011701">
    <property type="entry name" value="MFS"/>
</dbReference>
<evidence type="ECO:0000313" key="7">
    <source>
        <dbReference type="Proteomes" id="UP000807342"/>
    </source>
</evidence>
<feature type="transmembrane region" description="Helical" evidence="5">
    <location>
        <begin position="472"/>
        <end position="493"/>
    </location>
</feature>
<feature type="transmembrane region" description="Helical" evidence="5">
    <location>
        <begin position="292"/>
        <end position="313"/>
    </location>
</feature>
<sequence>MDPGLPVASETKAALKVDKNGLPLIPQPTDSPLDPLNYPNWLRYTILAEISLLGFILGLCGATLADPVIDQLSQEFNVPLNLATYQSSALFVVGSFIALVVVPTANAYGHRLVLLSCTALAVVFLVVAANSTSFGMLIALRGLTSFSLLGVVVIPNLFFVHERGRAMGFFTLVALNGVHLAPMIGGDVAFRLGWRWTLWIGAILTGTMLVIMIFLLPDTLFRRPGQDLTLGAFLEHDMSTKHTRKPHQPPPMQLSTYLRCLRLVDQERRPSNGVRVLSILTQPFKMFRYPSVIIPVVYYSVITSFASLGPLVVGPVQYTKNYHFGALQDRLAMGPSLVIGSVIGELASGPLTDFLVERARKRALEGGKPAQPEIRLQGIYPAAIIVPMGLDLLLSDGFTVHYMGSFTAPCIAIGDFNIVQIATSVCLTYVCCDCYPAYSGGLGQSFSFIKSLFTLALTFYEVPVGQRIGYHWAFTVYAAICTLLLLPVAALMFKGAQWREKADTLGSS</sequence>